<reference evidence="1 2" key="1">
    <citation type="submission" date="2016-12" db="EMBL/GenBank/DDBJ databases">
        <title>The genomes of Aspergillus section Nigri reveals drivers in fungal speciation.</title>
        <authorList>
            <consortium name="DOE Joint Genome Institute"/>
            <person name="Vesth T.C."/>
            <person name="Nybo J."/>
            <person name="Theobald S."/>
            <person name="Brandl J."/>
            <person name="Frisvad J.C."/>
            <person name="Nielsen K.F."/>
            <person name="Lyhne E.K."/>
            <person name="Kogle M.E."/>
            <person name="Kuo A."/>
            <person name="Riley R."/>
            <person name="Clum A."/>
            <person name="Nolan M."/>
            <person name="Lipzen A."/>
            <person name="Salamov A."/>
            <person name="Henrissat B."/>
            <person name="Wiebenga A."/>
            <person name="De Vries R.P."/>
            <person name="Grigoriev I.V."/>
            <person name="Mortensen U.H."/>
            <person name="Andersen M.R."/>
            <person name="Baker S.E."/>
        </authorList>
    </citation>
    <scope>NUCLEOTIDE SEQUENCE [LARGE SCALE GENOMIC DNA]</scope>
    <source>
        <strain evidence="1 2">CBS 115572</strain>
    </source>
</reference>
<evidence type="ECO:0000313" key="2">
    <source>
        <dbReference type="Proteomes" id="UP000246702"/>
    </source>
</evidence>
<dbReference type="Proteomes" id="UP000246702">
    <property type="component" value="Unassembled WGS sequence"/>
</dbReference>
<dbReference type="EMBL" id="MSFK01000022">
    <property type="protein sequence ID" value="PWY80356.1"/>
    <property type="molecule type" value="Genomic_DNA"/>
</dbReference>
<name>A0A317W139_9EURO</name>
<comment type="caution">
    <text evidence="1">The sequence shown here is derived from an EMBL/GenBank/DDBJ whole genome shotgun (WGS) entry which is preliminary data.</text>
</comment>
<dbReference type="GeneID" id="37114365"/>
<proteinExistence type="predicted"/>
<organism evidence="1 2">
    <name type="scientific">Aspergillus sclerotioniger CBS 115572</name>
    <dbReference type="NCBI Taxonomy" id="1450535"/>
    <lineage>
        <taxon>Eukaryota</taxon>
        <taxon>Fungi</taxon>
        <taxon>Dikarya</taxon>
        <taxon>Ascomycota</taxon>
        <taxon>Pezizomycotina</taxon>
        <taxon>Eurotiomycetes</taxon>
        <taxon>Eurotiomycetidae</taxon>
        <taxon>Eurotiales</taxon>
        <taxon>Aspergillaceae</taxon>
        <taxon>Aspergillus</taxon>
        <taxon>Aspergillus subgen. Circumdati</taxon>
    </lineage>
</organism>
<gene>
    <name evidence="1" type="ORF">BO94DRAFT_537227</name>
</gene>
<accession>A0A317W139</accession>
<dbReference type="AlphaFoldDB" id="A0A317W139"/>
<protein>
    <submittedName>
        <fullName evidence="1">Uncharacterized protein</fullName>
    </submittedName>
</protein>
<keyword evidence="2" id="KW-1185">Reference proteome</keyword>
<dbReference type="RefSeq" id="XP_025465215.1">
    <property type="nucleotide sequence ID" value="XM_025612222.1"/>
</dbReference>
<evidence type="ECO:0000313" key="1">
    <source>
        <dbReference type="EMBL" id="PWY80356.1"/>
    </source>
</evidence>
<sequence>MMHACCHWFKTSGKEGQLAAGDYQYAYHSHTTIFISHLRTEEFLPHVKGSVACYL</sequence>